<feature type="compositionally biased region" description="Polar residues" evidence="1">
    <location>
        <begin position="1"/>
        <end position="18"/>
    </location>
</feature>
<reference evidence="3" key="1">
    <citation type="submission" date="2017-02" db="UniProtKB">
        <authorList>
            <consortium name="WormBaseParasite"/>
        </authorList>
    </citation>
    <scope>IDENTIFICATION</scope>
</reference>
<accession>A0A0N5A8U3</accession>
<sequence>MESSTNRHPVGGCSSSLSDCIRDGRSKEHEDGGNNQRDDNETIKQANTEPGHDTKFTTIHPECSKHSDDNPLVDESQQKVNPSTTFGCVQDLVSVNRPIKKRYCHNEHQNTHIPITPTVLGVSMMSFEDFQQYQHAMNCWEWASVDGIKLPVILRGNEQYAAVHIVQLKLLSKFSPLNPQESQRVISHKMTAVESWIFNSINAVICKFEYGYQLFTTDDEVVRLVEINNFYWTAKVYNLKIMIDQYSFCLSKIPPESYLSSTVSRVKDYMSADLQVTF</sequence>
<organism evidence="2 3">
    <name type="scientific">Syphacia muris</name>
    <dbReference type="NCBI Taxonomy" id="451379"/>
    <lineage>
        <taxon>Eukaryota</taxon>
        <taxon>Metazoa</taxon>
        <taxon>Ecdysozoa</taxon>
        <taxon>Nematoda</taxon>
        <taxon>Chromadorea</taxon>
        <taxon>Rhabditida</taxon>
        <taxon>Spirurina</taxon>
        <taxon>Oxyuridomorpha</taxon>
        <taxon>Oxyuroidea</taxon>
        <taxon>Oxyuridae</taxon>
        <taxon>Syphacia</taxon>
    </lineage>
</organism>
<feature type="compositionally biased region" description="Basic and acidic residues" evidence="1">
    <location>
        <begin position="20"/>
        <end position="42"/>
    </location>
</feature>
<evidence type="ECO:0000313" key="2">
    <source>
        <dbReference type="Proteomes" id="UP000046393"/>
    </source>
</evidence>
<name>A0A0N5A8U3_9BILA</name>
<dbReference type="WBParaSite" id="SMUV_0000050401-mRNA-1">
    <property type="protein sequence ID" value="SMUV_0000050401-mRNA-1"/>
    <property type="gene ID" value="SMUV_0000050401"/>
</dbReference>
<evidence type="ECO:0000313" key="3">
    <source>
        <dbReference type="WBParaSite" id="SMUV_0000050401-mRNA-1"/>
    </source>
</evidence>
<dbReference type="Proteomes" id="UP000046393">
    <property type="component" value="Unplaced"/>
</dbReference>
<keyword evidence="2" id="KW-1185">Reference proteome</keyword>
<feature type="region of interest" description="Disordered" evidence="1">
    <location>
        <begin position="1"/>
        <end position="71"/>
    </location>
</feature>
<protein>
    <submittedName>
        <fullName evidence="3">Tudor domain-containing protein</fullName>
    </submittedName>
</protein>
<evidence type="ECO:0000256" key="1">
    <source>
        <dbReference type="SAM" id="MobiDB-lite"/>
    </source>
</evidence>
<dbReference type="AlphaFoldDB" id="A0A0N5A8U3"/>
<proteinExistence type="predicted"/>